<evidence type="ECO:0000256" key="1">
    <source>
        <dbReference type="SAM" id="MobiDB-lite"/>
    </source>
</evidence>
<dbReference type="AlphaFoldDB" id="A0A9W8NMY1"/>
<evidence type="ECO:0000313" key="2">
    <source>
        <dbReference type="EMBL" id="KAJ3579362.1"/>
    </source>
</evidence>
<dbReference type="EMBL" id="JANPWZ010000103">
    <property type="protein sequence ID" value="KAJ3579362.1"/>
    <property type="molecule type" value="Genomic_DNA"/>
</dbReference>
<evidence type="ECO:0000313" key="3">
    <source>
        <dbReference type="Proteomes" id="UP001148614"/>
    </source>
</evidence>
<feature type="compositionally biased region" description="Basic and acidic residues" evidence="1">
    <location>
        <begin position="39"/>
        <end position="56"/>
    </location>
</feature>
<gene>
    <name evidence="2" type="ORF">NPX13_g1207</name>
</gene>
<accession>A0A9W8NMY1</accession>
<comment type="caution">
    <text evidence="2">The sequence shown here is derived from an EMBL/GenBank/DDBJ whole genome shotgun (WGS) entry which is preliminary data.</text>
</comment>
<dbReference type="Proteomes" id="UP001148614">
    <property type="component" value="Unassembled WGS sequence"/>
</dbReference>
<sequence>MTTNNGTPPLVGTGWSNTEYRSYEFADATGADPNASLRELSESVRRRKGSEKPYSEAEKMEMRAAYETILNSDIRYCKAKIAEVSANGETNGTNGA</sequence>
<protein>
    <submittedName>
        <fullName evidence="2">Uncharacterized protein</fullName>
    </submittedName>
</protein>
<proteinExistence type="predicted"/>
<keyword evidence="3" id="KW-1185">Reference proteome</keyword>
<reference evidence="2" key="1">
    <citation type="submission" date="2022-07" db="EMBL/GenBank/DDBJ databases">
        <title>Genome Sequence of Xylaria arbuscula.</title>
        <authorList>
            <person name="Buettner E."/>
        </authorList>
    </citation>
    <scope>NUCLEOTIDE SEQUENCE</scope>
    <source>
        <strain evidence="2">VT107</strain>
    </source>
</reference>
<feature type="region of interest" description="Disordered" evidence="1">
    <location>
        <begin position="29"/>
        <end position="56"/>
    </location>
</feature>
<name>A0A9W8NMY1_9PEZI</name>
<dbReference type="VEuPathDB" id="FungiDB:F4678DRAFT_23728"/>
<organism evidence="2 3">
    <name type="scientific">Xylaria arbuscula</name>
    <dbReference type="NCBI Taxonomy" id="114810"/>
    <lineage>
        <taxon>Eukaryota</taxon>
        <taxon>Fungi</taxon>
        <taxon>Dikarya</taxon>
        <taxon>Ascomycota</taxon>
        <taxon>Pezizomycotina</taxon>
        <taxon>Sordariomycetes</taxon>
        <taxon>Xylariomycetidae</taxon>
        <taxon>Xylariales</taxon>
        <taxon>Xylariaceae</taxon>
        <taxon>Xylaria</taxon>
    </lineage>
</organism>